<name>A0AAD9ZMR0_9ROSI</name>
<keyword evidence="2" id="KW-1185">Reference proteome</keyword>
<gene>
    <name evidence="1" type="ORF">Dsin_032317</name>
</gene>
<accession>A0AAD9ZMR0</accession>
<dbReference type="EMBL" id="JANJYJ010000010">
    <property type="protein sequence ID" value="KAK3185031.1"/>
    <property type="molecule type" value="Genomic_DNA"/>
</dbReference>
<proteinExistence type="predicted"/>
<reference evidence="1" key="1">
    <citation type="journal article" date="2023" name="Plant J.">
        <title>Genome sequences and population genomics provide insights into the demographic history, inbreeding, and mutation load of two 'living fossil' tree species of Dipteronia.</title>
        <authorList>
            <person name="Feng Y."/>
            <person name="Comes H.P."/>
            <person name="Chen J."/>
            <person name="Zhu S."/>
            <person name="Lu R."/>
            <person name="Zhang X."/>
            <person name="Li P."/>
            <person name="Qiu J."/>
            <person name="Olsen K.M."/>
            <person name="Qiu Y."/>
        </authorList>
    </citation>
    <scope>NUCLEOTIDE SEQUENCE</scope>
    <source>
        <strain evidence="1">NBL</strain>
    </source>
</reference>
<sequence>MRQQFSRGCFPIIRSLKRRLVVGLIIIPLEKSSSKRLIWEVIRLLEECGKITMPRFYPERATSLASGLVSGLADVHAVERIPSMILFSLFTGRNSAAKVPCKICAIKKLR</sequence>
<evidence type="ECO:0000313" key="2">
    <source>
        <dbReference type="Proteomes" id="UP001281410"/>
    </source>
</evidence>
<comment type="caution">
    <text evidence="1">The sequence shown here is derived from an EMBL/GenBank/DDBJ whole genome shotgun (WGS) entry which is preliminary data.</text>
</comment>
<protein>
    <submittedName>
        <fullName evidence="1">Uncharacterized protein</fullName>
    </submittedName>
</protein>
<organism evidence="1 2">
    <name type="scientific">Dipteronia sinensis</name>
    <dbReference type="NCBI Taxonomy" id="43782"/>
    <lineage>
        <taxon>Eukaryota</taxon>
        <taxon>Viridiplantae</taxon>
        <taxon>Streptophyta</taxon>
        <taxon>Embryophyta</taxon>
        <taxon>Tracheophyta</taxon>
        <taxon>Spermatophyta</taxon>
        <taxon>Magnoliopsida</taxon>
        <taxon>eudicotyledons</taxon>
        <taxon>Gunneridae</taxon>
        <taxon>Pentapetalae</taxon>
        <taxon>rosids</taxon>
        <taxon>malvids</taxon>
        <taxon>Sapindales</taxon>
        <taxon>Sapindaceae</taxon>
        <taxon>Hippocastanoideae</taxon>
        <taxon>Acereae</taxon>
        <taxon>Dipteronia</taxon>
    </lineage>
</organism>
<evidence type="ECO:0000313" key="1">
    <source>
        <dbReference type="EMBL" id="KAK3185031.1"/>
    </source>
</evidence>
<dbReference type="Proteomes" id="UP001281410">
    <property type="component" value="Unassembled WGS sequence"/>
</dbReference>
<dbReference type="AlphaFoldDB" id="A0AAD9ZMR0"/>